<dbReference type="SUPFAM" id="SSF48403">
    <property type="entry name" value="Ankyrin repeat"/>
    <property type="match status" value="1"/>
</dbReference>
<feature type="region of interest" description="Disordered" evidence="4">
    <location>
        <begin position="1146"/>
        <end position="1167"/>
    </location>
</feature>
<dbReference type="PANTHER" id="PTHR24171">
    <property type="entry name" value="ANKYRIN REPEAT DOMAIN-CONTAINING PROTEIN 39-RELATED"/>
    <property type="match status" value="1"/>
</dbReference>
<keyword evidence="1" id="KW-0677">Repeat</keyword>
<feature type="repeat" description="ANK" evidence="3">
    <location>
        <begin position="932"/>
        <end position="953"/>
    </location>
</feature>
<feature type="repeat" description="ANK" evidence="3">
    <location>
        <begin position="899"/>
        <end position="931"/>
    </location>
</feature>
<evidence type="ECO:0000256" key="1">
    <source>
        <dbReference type="ARBA" id="ARBA00022737"/>
    </source>
</evidence>
<feature type="region of interest" description="Disordered" evidence="4">
    <location>
        <begin position="1510"/>
        <end position="1535"/>
    </location>
</feature>
<feature type="region of interest" description="Disordered" evidence="4">
    <location>
        <begin position="1270"/>
        <end position="1289"/>
    </location>
</feature>
<dbReference type="PROSITE" id="PS50088">
    <property type="entry name" value="ANK_REPEAT"/>
    <property type="match status" value="2"/>
</dbReference>
<feature type="compositionally biased region" description="Basic and acidic residues" evidence="4">
    <location>
        <begin position="1146"/>
        <end position="1158"/>
    </location>
</feature>
<feature type="region of interest" description="Disordered" evidence="4">
    <location>
        <begin position="808"/>
        <end position="831"/>
    </location>
</feature>
<feature type="region of interest" description="Disordered" evidence="4">
    <location>
        <begin position="585"/>
        <end position="606"/>
    </location>
</feature>
<organism evidence="5 6">
    <name type="scientific">Macrostomum lignano</name>
    <dbReference type="NCBI Taxonomy" id="282301"/>
    <lineage>
        <taxon>Eukaryota</taxon>
        <taxon>Metazoa</taxon>
        <taxon>Spiralia</taxon>
        <taxon>Lophotrochozoa</taxon>
        <taxon>Platyhelminthes</taxon>
        <taxon>Rhabditophora</taxon>
        <taxon>Macrostomorpha</taxon>
        <taxon>Macrostomida</taxon>
        <taxon>Macrostomidae</taxon>
        <taxon>Macrostomum</taxon>
    </lineage>
</organism>
<evidence type="ECO:0000256" key="2">
    <source>
        <dbReference type="ARBA" id="ARBA00023043"/>
    </source>
</evidence>
<dbReference type="SMART" id="SM00248">
    <property type="entry name" value="ANK"/>
    <property type="match status" value="2"/>
</dbReference>
<evidence type="ECO:0000313" key="6">
    <source>
        <dbReference type="WBParaSite" id="maker-uti_cns_0009002-snap-gene-0.4-mRNA-1"/>
    </source>
</evidence>
<dbReference type="InterPro" id="IPR002110">
    <property type="entry name" value="Ankyrin_rpt"/>
</dbReference>
<feature type="region of interest" description="Disordered" evidence="4">
    <location>
        <begin position="1328"/>
        <end position="1366"/>
    </location>
</feature>
<accession>A0A1I8I0V5</accession>
<proteinExistence type="predicted"/>
<dbReference type="Gene3D" id="1.25.40.20">
    <property type="entry name" value="Ankyrin repeat-containing domain"/>
    <property type="match status" value="1"/>
</dbReference>
<evidence type="ECO:0000256" key="3">
    <source>
        <dbReference type="PROSITE-ProRule" id="PRU00023"/>
    </source>
</evidence>
<feature type="compositionally biased region" description="Low complexity" evidence="4">
    <location>
        <begin position="808"/>
        <end position="827"/>
    </location>
</feature>
<dbReference type="PROSITE" id="PS50297">
    <property type="entry name" value="ANK_REP_REGION"/>
    <property type="match status" value="2"/>
</dbReference>
<keyword evidence="5" id="KW-1185">Reference proteome</keyword>
<reference evidence="6" key="1">
    <citation type="submission" date="2016-11" db="UniProtKB">
        <authorList>
            <consortium name="WormBaseParasite"/>
        </authorList>
    </citation>
    <scope>IDENTIFICATION</scope>
</reference>
<dbReference type="WBParaSite" id="maker-uti_cns_0009002-snap-gene-0.4-mRNA-1">
    <property type="protein sequence ID" value="maker-uti_cns_0009002-snap-gene-0.4-mRNA-1"/>
    <property type="gene ID" value="maker-uti_cns_0009002-snap-gene-0.4"/>
</dbReference>
<feature type="region of interest" description="Disordered" evidence="4">
    <location>
        <begin position="628"/>
        <end position="651"/>
    </location>
</feature>
<keyword evidence="2 3" id="KW-0040">ANK repeat</keyword>
<protein>
    <submittedName>
        <fullName evidence="6">ANK_REP_REGION domain-containing protein</fullName>
    </submittedName>
</protein>
<feature type="compositionally biased region" description="Basic and acidic residues" evidence="4">
    <location>
        <begin position="1270"/>
        <end position="1281"/>
    </location>
</feature>
<sequence length="1571" mass="169640">MPSDNSLFRISSTFSVLAVAEAQRGHPRSTELTAMLTAAANSSNIAGLAWWYPVALPPVLKASSSWTERCRPESFTSKVLGSITLKKLTEPTAEHRLGWTHLVEARLPQLKRWIAWHAQHLTGGAATRLCGRLEGRARGVKAISVAVRPSAAAPRVADVLLFDFLLKFLSSVLSLQLLRWRRQHRRRRRSYRLRGRRRRCRRAPGGGAFILSVGVWEIVELQLVPLLKGVAGVCSWLMLLPLGDNRGISCRCRRWCSRLEQRLLTGWPQVLQHLVTWVGGRDRKAELWDTWCQPAPERQLRQPKQLTSQQLLIPSQLQVPPQPVICLIGIPLNPGSPAVHLVPVSVVELQGVGTNSCGIRIDEIVSISRLLSLLLLLRLLATSSGVLGRWSATRRLAAALLLLLLLSLSRGLHGSGTWTGASRNSSKFMKPPKRSLNALQQFLILQEAGSAAPASLPDPLLKLTFQRRILRPKSASLFVGTLSTGRLATEPALMALGAGGASSISLTSGDTTVASSSSPDCSSSMSTKLSSSSTICWRGRRGSSKSAAVLGVAMGLVFSSRKNENQQTRTRSKRELTLVARGTLRRAPRNTDTPAARGAPASVPVSGRPKGLRAAIVAFASARLSAATSQSADARRTESWPAGPDRATRLRHLMSPPPALKIKGRRRCAILSRRFHRLQFLPFEFGVFSVAVNNYLSAAVQHHQSRIQFEHSQQTLGSRISNAAALQVDRFDPQVVFKCVGQHLSALVAVHAVEIRSSVAKAVAPGLVVPTGGLRLRSAKCSTPTSPILADSKDRLFSVEFAAMPRPRAAASRSRSRMPSSSRQPRACVPDRQSRRLKQNCRLLSRCSLLLLLLLMVILTTKSNEFKAAIESQSRQNWRPIGVANSVGVDVSVNGLDAAGNTALHWASRGGHAECVRLLLMAKCDANAQNKSGDTALHLAAWKSHSAVVELLLFGDGAQVRTGVANASLSVKNRQGETPLAMAKDAEVKAALLRAARLLGELPQPPRLDGGVLLRAEAAVHVTPSSCAVRLGVAAGAFADGKLNGSQADGWLLSMLMLLEAQLVLRRRLRGSTLEDAGRLANVRRTAAASVGPVAQPVQPVALGRAAVQQPDAPGQPGLHVVQPSRHVRVRVQRLLDAPSAVRERRTGSAEVLHRGHGGDTSGEAGSQGGQVVRGLLLVGLQAGVVHLQSYFAVHIDNLLCLGARIALQNPAEDPTIESVEALAHPVVAASAADSLDAGIQMVDGVRHHLVEDAGQRTLAQPDVETLDQRLDDHSDDNAGEHDDEQSCGQEPFAHQRIAISLQQGGQCKCDGTSEAAERDDELLSEADGRLPAEPVQSGAGHESDDESSSEAERQRPQSEAPVPDVSLLHQLDAQVDKDDGLANAGNHFSEVLNCNQRLSRHIVKRVGGLHDAAADDGDEAGPANHVRDHVAQVNRVMKQQMMPQITPISRPPRLMVKKLTMPNKISEPLAVSRGMKAFMIVETLLNSDVLEDGQHSDWIDGHDVRAEQQAGLERHSQGAHRPGGTQAVQSEADDEKCENCANHGEVQNRAEVLAEVSIVERIGSFEHDWR</sequence>
<evidence type="ECO:0000256" key="4">
    <source>
        <dbReference type="SAM" id="MobiDB-lite"/>
    </source>
</evidence>
<dbReference type="Proteomes" id="UP000095280">
    <property type="component" value="Unplaced"/>
</dbReference>
<name>A0A1I8I0V5_9PLAT</name>
<dbReference type="Pfam" id="PF12796">
    <property type="entry name" value="Ank_2"/>
    <property type="match status" value="1"/>
</dbReference>
<dbReference type="InterPro" id="IPR036770">
    <property type="entry name" value="Ankyrin_rpt-contain_sf"/>
</dbReference>
<evidence type="ECO:0000313" key="5">
    <source>
        <dbReference type="Proteomes" id="UP000095280"/>
    </source>
</evidence>